<proteinExistence type="predicted"/>
<dbReference type="STRING" id="641238.SAMN04490244_104122"/>
<dbReference type="OrthoDB" id="7877220at2"/>
<dbReference type="RefSeq" id="WP_092691483.1">
    <property type="nucleotide sequence ID" value="NZ_FOGU01000004.1"/>
</dbReference>
<feature type="compositionally biased region" description="Low complexity" evidence="1">
    <location>
        <begin position="64"/>
        <end position="82"/>
    </location>
</feature>
<keyword evidence="2" id="KW-0732">Signal</keyword>
<protein>
    <submittedName>
        <fullName evidence="3">Uncharacterized protein</fullName>
    </submittedName>
</protein>
<feature type="region of interest" description="Disordered" evidence="1">
    <location>
        <begin position="63"/>
        <end position="90"/>
    </location>
</feature>
<evidence type="ECO:0000256" key="1">
    <source>
        <dbReference type="SAM" id="MobiDB-lite"/>
    </source>
</evidence>
<evidence type="ECO:0000313" key="4">
    <source>
        <dbReference type="Proteomes" id="UP000198885"/>
    </source>
</evidence>
<dbReference type="EMBL" id="FOGU01000004">
    <property type="protein sequence ID" value="SER95359.1"/>
    <property type="molecule type" value="Genomic_DNA"/>
</dbReference>
<dbReference type="AlphaFoldDB" id="A0A1H9TEU7"/>
<gene>
    <name evidence="3" type="ORF">SAMN04490244_104122</name>
</gene>
<organism evidence="3 4">
    <name type="scientific">Tranquillimonas rosea</name>
    <dbReference type="NCBI Taxonomy" id="641238"/>
    <lineage>
        <taxon>Bacteria</taxon>
        <taxon>Pseudomonadati</taxon>
        <taxon>Pseudomonadota</taxon>
        <taxon>Alphaproteobacteria</taxon>
        <taxon>Rhodobacterales</taxon>
        <taxon>Roseobacteraceae</taxon>
        <taxon>Tranquillimonas</taxon>
    </lineage>
</organism>
<name>A0A1H9TEU7_9RHOB</name>
<accession>A0A1H9TEU7</accession>
<sequence length="90" mass="9203">MKLHLLIPTLAALATGLSALTGVAAPQDEAPSLRALAEIDGDPDTFTDAEREKMDVLARVLGTDPSAAPARPAALDAPSRSANETALEGL</sequence>
<dbReference type="Proteomes" id="UP000198885">
    <property type="component" value="Unassembled WGS sequence"/>
</dbReference>
<keyword evidence="4" id="KW-1185">Reference proteome</keyword>
<feature type="chain" id="PRO_5011594325" evidence="2">
    <location>
        <begin position="25"/>
        <end position="90"/>
    </location>
</feature>
<reference evidence="3 4" key="1">
    <citation type="submission" date="2016-10" db="EMBL/GenBank/DDBJ databases">
        <authorList>
            <person name="de Groot N.N."/>
        </authorList>
    </citation>
    <scope>NUCLEOTIDE SEQUENCE [LARGE SCALE GENOMIC DNA]</scope>
    <source>
        <strain evidence="3 4">DSM 23042</strain>
    </source>
</reference>
<evidence type="ECO:0000313" key="3">
    <source>
        <dbReference type="EMBL" id="SER95359.1"/>
    </source>
</evidence>
<evidence type="ECO:0000256" key="2">
    <source>
        <dbReference type="SAM" id="SignalP"/>
    </source>
</evidence>
<feature type="signal peptide" evidence="2">
    <location>
        <begin position="1"/>
        <end position="24"/>
    </location>
</feature>